<dbReference type="GO" id="GO:2000042">
    <property type="term" value="P:negative regulation of double-strand break repair via homologous recombination"/>
    <property type="evidence" value="ECO:0007669"/>
    <property type="project" value="TreeGrafter"/>
</dbReference>
<keyword evidence="2" id="KW-0067">ATP-binding</keyword>
<dbReference type="InterPro" id="IPR050534">
    <property type="entry name" value="Coronavir_polyprotein_1ab"/>
</dbReference>
<feature type="domain" description="DNA helicase B winged helix" evidence="3">
    <location>
        <begin position="308"/>
        <end position="406"/>
    </location>
</feature>
<dbReference type="InterPro" id="IPR027417">
    <property type="entry name" value="P-loop_NTPase"/>
</dbReference>
<name>A0A3B3QFQ9_9TELE</name>
<keyword evidence="5" id="KW-1185">Reference proteome</keyword>
<evidence type="ECO:0000259" key="3">
    <source>
        <dbReference type="Pfam" id="PF25894"/>
    </source>
</evidence>
<dbReference type="GO" id="GO:0005524">
    <property type="term" value="F:ATP binding"/>
    <property type="evidence" value="ECO:0007669"/>
    <property type="project" value="UniProtKB-KW"/>
</dbReference>
<dbReference type="PANTHER" id="PTHR43788:SF6">
    <property type="entry name" value="DNA HELICASE B"/>
    <property type="match status" value="1"/>
</dbReference>
<evidence type="ECO:0000256" key="1">
    <source>
        <dbReference type="ARBA" id="ARBA00022741"/>
    </source>
</evidence>
<evidence type="ECO:0000313" key="4">
    <source>
        <dbReference type="Ensembl" id="ENSPKIP00000004968.1"/>
    </source>
</evidence>
<dbReference type="InterPro" id="IPR058839">
    <property type="entry name" value="WHD_HELB"/>
</dbReference>
<dbReference type="SUPFAM" id="SSF52540">
    <property type="entry name" value="P-loop containing nucleoside triphosphate hydrolases"/>
    <property type="match status" value="1"/>
</dbReference>
<reference evidence="4" key="1">
    <citation type="submission" date="2025-08" db="UniProtKB">
        <authorList>
            <consortium name="Ensembl"/>
        </authorList>
    </citation>
    <scope>IDENTIFICATION</scope>
</reference>
<evidence type="ECO:0000256" key="2">
    <source>
        <dbReference type="ARBA" id="ARBA00022840"/>
    </source>
</evidence>
<evidence type="ECO:0000313" key="5">
    <source>
        <dbReference type="Proteomes" id="UP000261540"/>
    </source>
</evidence>
<dbReference type="Pfam" id="PF13604">
    <property type="entry name" value="AAA_30"/>
    <property type="match status" value="1"/>
</dbReference>
<dbReference type="PANTHER" id="PTHR43788">
    <property type="entry name" value="DNA2/NAM7 HELICASE FAMILY MEMBER"/>
    <property type="match status" value="1"/>
</dbReference>
<dbReference type="Ensembl" id="ENSPKIT00000028960.1">
    <property type="protein sequence ID" value="ENSPKIP00000004968.1"/>
    <property type="gene ID" value="ENSPKIG00000021837.1"/>
</dbReference>
<sequence length="801" mass="91431">MWCRSWCRSWFQTFPQSGTGSTHFPLKKLALDQKKRFQHSTTEKLVSEFGVQNLLHTRKIQSITDIALSNIASTSIWHQVRTSPAPADGENEVCVLGEYVDVTITTSMASEHKYDRTVRIPVCFICFFFIVRLYDFETKKEYCAEGKFTLLDPWWMVTCKGRLEKEKMVMMDPLSYQLRTDVKEDIMNLFFKACDVHHSHVMNFRQWLKAESVLNFENLLELLDNFGKVPDGQYEKVPKQMKKQVTQSGEYQLHNTLTSIKRVFAAAANPHVMKHLPTLLPKHFLELLQKGKDPSNKEEGDKSLLGRLENIIRTEAWKLGFSDILHKELGLMRCEATVKALQACGLFHKIPTLQKNALLVYTKLKKDCYRIGSTYVDLEDLREDRPEDEHREAVYFLRTQGVVAITMSTRVALRKLYTYETGIANCLEQLLSRSPYSIDLDAKEVLRKDTNSGIEMDLDLDQVRAAEMICANPISIISGKGGCGKTTVVCQVLKAAMEKLRRAKEEVKNAPQDFETITEAPQEPISDKVEVLLTAPIGRAAALLTKKTEFKAYTLHQVVWSFMNEEKDDSGAPKKWKFSSVRVFVVDEGSLMCVQIFHSVLTMLTKYSQLQKIIILGDLGQLPSIRPGNVLSDLFNSLLLVHWATETKTNHRAESELIVKNARLEAGLRNWDEVLCHVTLPSYFKHLQTAVTVLLEHGPGLETDKSSQFIAFSSCLIGDNWFLLYCRSHKKKPVFRQGDKVCCTRNGFVTDLELEKEWDRLSSDTEDDTEGCNGKKNVKKRLCNGQIFFINNVGLLVAFFL</sequence>
<proteinExistence type="predicted"/>
<dbReference type="STRING" id="1676925.ENSPKIP00000004968"/>
<accession>A0A3B3QFQ9</accession>
<dbReference type="Proteomes" id="UP000261540">
    <property type="component" value="Unplaced"/>
</dbReference>
<dbReference type="AlphaFoldDB" id="A0A3B3QFQ9"/>
<organism evidence="4 5">
    <name type="scientific">Paramormyrops kingsleyae</name>
    <dbReference type="NCBI Taxonomy" id="1676925"/>
    <lineage>
        <taxon>Eukaryota</taxon>
        <taxon>Metazoa</taxon>
        <taxon>Chordata</taxon>
        <taxon>Craniata</taxon>
        <taxon>Vertebrata</taxon>
        <taxon>Euteleostomi</taxon>
        <taxon>Actinopterygii</taxon>
        <taxon>Neopterygii</taxon>
        <taxon>Teleostei</taxon>
        <taxon>Osteoglossocephala</taxon>
        <taxon>Osteoglossomorpha</taxon>
        <taxon>Osteoglossiformes</taxon>
        <taxon>Mormyridae</taxon>
        <taxon>Paramormyrops</taxon>
    </lineage>
</organism>
<dbReference type="GO" id="GO:0017116">
    <property type="term" value="F:single-stranded DNA helicase activity"/>
    <property type="evidence" value="ECO:0007669"/>
    <property type="project" value="TreeGrafter"/>
</dbReference>
<keyword evidence="1" id="KW-0547">Nucleotide-binding</keyword>
<dbReference type="Gene3D" id="3.40.50.300">
    <property type="entry name" value="P-loop containing nucleotide triphosphate hydrolases"/>
    <property type="match status" value="1"/>
</dbReference>
<protein>
    <submittedName>
        <fullName evidence="4">DNA helicase B</fullName>
    </submittedName>
</protein>
<dbReference type="GeneTree" id="ENSGT00390000006913"/>
<dbReference type="Pfam" id="PF25894">
    <property type="entry name" value="WHD_HELB"/>
    <property type="match status" value="1"/>
</dbReference>
<reference evidence="4" key="2">
    <citation type="submission" date="2025-09" db="UniProtKB">
        <authorList>
            <consortium name="Ensembl"/>
        </authorList>
    </citation>
    <scope>IDENTIFICATION</scope>
</reference>
<dbReference type="CDD" id="cd17933">
    <property type="entry name" value="DEXSc_RecD-like"/>
    <property type="match status" value="1"/>
</dbReference>